<reference evidence="2" key="1">
    <citation type="journal article" date="2020" name="Stud. Mycol.">
        <title>101 Dothideomycetes genomes: a test case for predicting lifestyles and emergence of pathogens.</title>
        <authorList>
            <person name="Haridas S."/>
            <person name="Albert R."/>
            <person name="Binder M."/>
            <person name="Bloem J."/>
            <person name="Labutti K."/>
            <person name="Salamov A."/>
            <person name="Andreopoulos B."/>
            <person name="Baker S."/>
            <person name="Barry K."/>
            <person name="Bills G."/>
            <person name="Bluhm B."/>
            <person name="Cannon C."/>
            <person name="Castanera R."/>
            <person name="Culley D."/>
            <person name="Daum C."/>
            <person name="Ezra D."/>
            <person name="Gonzalez J."/>
            <person name="Henrissat B."/>
            <person name="Kuo A."/>
            <person name="Liang C."/>
            <person name="Lipzen A."/>
            <person name="Lutzoni F."/>
            <person name="Magnuson J."/>
            <person name="Mondo S."/>
            <person name="Nolan M."/>
            <person name="Ohm R."/>
            <person name="Pangilinan J."/>
            <person name="Park H.-J."/>
            <person name="Ramirez L."/>
            <person name="Alfaro M."/>
            <person name="Sun H."/>
            <person name="Tritt A."/>
            <person name="Yoshinaga Y."/>
            <person name="Zwiers L.-H."/>
            <person name="Turgeon B."/>
            <person name="Goodwin S."/>
            <person name="Spatafora J."/>
            <person name="Crous P."/>
            <person name="Grigoriev I."/>
        </authorList>
    </citation>
    <scope>NUCLEOTIDE SEQUENCE</scope>
    <source>
        <strain evidence="2">CBS 109.77</strain>
    </source>
</reference>
<gene>
    <name evidence="2" type="ORF">K505DRAFT_363275</name>
</gene>
<dbReference type="Proteomes" id="UP000799757">
    <property type="component" value="Unassembled WGS sequence"/>
</dbReference>
<evidence type="ECO:0000313" key="2">
    <source>
        <dbReference type="EMBL" id="KAF2792029.1"/>
    </source>
</evidence>
<name>A0A6A6X6S9_9PLEO</name>
<evidence type="ECO:0000313" key="3">
    <source>
        <dbReference type="Proteomes" id="UP000799757"/>
    </source>
</evidence>
<proteinExistence type="predicted"/>
<organism evidence="2 3">
    <name type="scientific">Melanomma pulvis-pyrius CBS 109.77</name>
    <dbReference type="NCBI Taxonomy" id="1314802"/>
    <lineage>
        <taxon>Eukaryota</taxon>
        <taxon>Fungi</taxon>
        <taxon>Dikarya</taxon>
        <taxon>Ascomycota</taxon>
        <taxon>Pezizomycotina</taxon>
        <taxon>Dothideomycetes</taxon>
        <taxon>Pleosporomycetidae</taxon>
        <taxon>Pleosporales</taxon>
        <taxon>Melanommataceae</taxon>
        <taxon>Melanomma</taxon>
    </lineage>
</organism>
<dbReference type="AlphaFoldDB" id="A0A6A6X6S9"/>
<dbReference type="OrthoDB" id="3743754at2759"/>
<accession>A0A6A6X6S9</accession>
<feature type="domain" description="DUF7600" evidence="1">
    <location>
        <begin position="152"/>
        <end position="310"/>
    </location>
</feature>
<dbReference type="Pfam" id="PF24539">
    <property type="entry name" value="DUF7600"/>
    <property type="match status" value="1"/>
</dbReference>
<dbReference type="InterPro" id="IPR056021">
    <property type="entry name" value="DUF7600"/>
</dbReference>
<evidence type="ECO:0000259" key="1">
    <source>
        <dbReference type="Pfam" id="PF24539"/>
    </source>
</evidence>
<keyword evidence="3" id="KW-1185">Reference proteome</keyword>
<sequence length="345" mass="38215">MPRTSTGLPICTFDPLPVPDLLTLRSSCLTSVDHKATARNSTMKIHNTPDPFRKLSSKDVLHLKIASSVVAATPLFQSFWASRFLPGYEFEYIVEARHSIGRLFSWNRFYLGVKSLLDDANLRNRSRISKLIFPLRNLLSEYSLSTSSGTPLQSIFEPNAAPSNEDSWTSASRAVVDPEDVFNSGCRTLRLRLIRLPDTLTAVFVSFINFGDNQYISGIRFQQHDKDDTCLGYIQHSHESILDSVCPTGNEGYLLISGFILAMDLRGIRGISLLTLGGTSKWLGEHDEIPKKRLTIGAGRVQLSKAGFDGGDKDCVAGRVRGHINVLYKTFIVAGRGLLAARYSS</sequence>
<dbReference type="EMBL" id="MU001989">
    <property type="protein sequence ID" value="KAF2792029.1"/>
    <property type="molecule type" value="Genomic_DNA"/>
</dbReference>
<protein>
    <recommendedName>
        <fullName evidence="1">DUF7600 domain-containing protein</fullName>
    </recommendedName>
</protein>